<dbReference type="PROSITE" id="PS51257">
    <property type="entry name" value="PROKAR_LIPOPROTEIN"/>
    <property type="match status" value="1"/>
</dbReference>
<dbReference type="AlphaFoldDB" id="A7GYZ0"/>
<dbReference type="EMBL" id="CP000767">
    <property type="protein sequence ID" value="EAU00268.2"/>
    <property type="molecule type" value="Genomic_DNA"/>
</dbReference>
<organism evidence="2 3">
    <name type="scientific">Campylobacter curvus (strain 525.92)</name>
    <dbReference type="NCBI Taxonomy" id="360105"/>
    <lineage>
        <taxon>Bacteria</taxon>
        <taxon>Pseudomonadati</taxon>
        <taxon>Campylobacterota</taxon>
        <taxon>Epsilonproteobacteria</taxon>
        <taxon>Campylobacterales</taxon>
        <taxon>Campylobacteraceae</taxon>
        <taxon>Campylobacter</taxon>
    </lineage>
</organism>
<protein>
    <recommendedName>
        <fullName evidence="1">DUF8095 domain-containing protein</fullName>
    </recommendedName>
</protein>
<accession>A7GYZ0</accession>
<gene>
    <name evidence="2" type="ORF">CCV52592_1834</name>
</gene>
<dbReference type="RefSeq" id="WP_041743311.1">
    <property type="nucleotide sequence ID" value="NC_009715.2"/>
</dbReference>
<dbReference type="Pfam" id="PF26367">
    <property type="entry name" value="DUF8095"/>
    <property type="match status" value="1"/>
</dbReference>
<feature type="domain" description="DUF8095" evidence="1">
    <location>
        <begin position="102"/>
        <end position="239"/>
    </location>
</feature>
<evidence type="ECO:0000313" key="3">
    <source>
        <dbReference type="Proteomes" id="UP000006380"/>
    </source>
</evidence>
<name>A7GYZ0_CAMC5</name>
<proteinExistence type="predicted"/>
<sequence length="250" mass="28133">MRCLAIFALVNRFYALALAVVLLGGCAPKNDFMDSEVVKQALKEEWEKYLENDGSIAQVALFSQDAPNQPQDGDKVGFALARTDGSKPLKIGDMFMSGGQFAIVRDLERDREVNLNDEDEMMSLGGAKSVKFYEFGNGIFETIVYSADKPLCIAFYVGESIGARAVTNYNIGQNGEFFATLIQSEVKFKSESKLVNLEFKFFVKDENLAKVRAQAMSEDFRRRVINNDLKKQERVLRNIVCAAFETYEPY</sequence>
<keyword evidence="3" id="KW-1185">Reference proteome</keyword>
<dbReference type="Proteomes" id="UP000006380">
    <property type="component" value="Chromosome"/>
</dbReference>
<dbReference type="OrthoDB" id="5353545at2"/>
<evidence type="ECO:0000259" key="1">
    <source>
        <dbReference type="Pfam" id="PF26367"/>
    </source>
</evidence>
<reference evidence="2" key="1">
    <citation type="submission" date="2016-07" db="EMBL/GenBank/DDBJ databases">
        <title>Comparative genomics of the Campylobacter concisus group.</title>
        <authorList>
            <person name="Miller W.G."/>
            <person name="Yee E."/>
            <person name="Chapman M.H."/>
            <person name="Huynh S."/>
            <person name="Bono J.L."/>
            <person name="On S.L.W."/>
            <person name="StLeger J."/>
            <person name="Foster G."/>
            <person name="Parker C.T."/>
        </authorList>
    </citation>
    <scope>NUCLEOTIDE SEQUENCE</scope>
    <source>
        <strain evidence="2">525.92</strain>
    </source>
</reference>
<dbReference type="STRING" id="360105.CCV52592_1834"/>
<dbReference type="InterPro" id="IPR058408">
    <property type="entry name" value="DUF8095"/>
</dbReference>
<dbReference type="KEGG" id="ccv:CCV52592_1834"/>
<evidence type="ECO:0000313" key="2">
    <source>
        <dbReference type="EMBL" id="EAU00268.2"/>
    </source>
</evidence>